<protein>
    <recommendedName>
        <fullName evidence="2">Smr domain-containing protein</fullName>
    </recommendedName>
</protein>
<name>A0A327JQP9_9HYPH</name>
<reference evidence="3 4" key="1">
    <citation type="submission" date="2017-07" db="EMBL/GenBank/DDBJ databases">
        <title>Draft Genome Sequences of Select Purple Nonsulfur Bacteria.</title>
        <authorList>
            <person name="Lasarre B."/>
            <person name="Mckinlay J.B."/>
        </authorList>
    </citation>
    <scope>NUCLEOTIDE SEQUENCE [LARGE SCALE GENOMIC DNA]</scope>
    <source>
        <strain evidence="3 4">DSM 11290</strain>
    </source>
</reference>
<dbReference type="Gene3D" id="3.30.1370.110">
    <property type="match status" value="1"/>
</dbReference>
<dbReference type="InterPro" id="IPR002625">
    <property type="entry name" value="Smr_dom"/>
</dbReference>
<dbReference type="Pfam" id="PF01713">
    <property type="entry name" value="Smr"/>
    <property type="match status" value="1"/>
</dbReference>
<accession>A0A327JQP9</accession>
<organism evidence="3 4">
    <name type="scientific">Rhodobium orientis</name>
    <dbReference type="NCBI Taxonomy" id="34017"/>
    <lineage>
        <taxon>Bacteria</taxon>
        <taxon>Pseudomonadati</taxon>
        <taxon>Pseudomonadota</taxon>
        <taxon>Alphaproteobacteria</taxon>
        <taxon>Hyphomicrobiales</taxon>
        <taxon>Rhodobiaceae</taxon>
        <taxon>Rhodobium</taxon>
    </lineage>
</organism>
<feature type="region of interest" description="Disordered" evidence="1">
    <location>
        <begin position="39"/>
        <end position="99"/>
    </location>
</feature>
<dbReference type="SMART" id="SM00463">
    <property type="entry name" value="SMR"/>
    <property type="match status" value="1"/>
</dbReference>
<evidence type="ECO:0000259" key="2">
    <source>
        <dbReference type="PROSITE" id="PS50828"/>
    </source>
</evidence>
<dbReference type="SUPFAM" id="SSF160443">
    <property type="entry name" value="SMR domain-like"/>
    <property type="match status" value="1"/>
</dbReference>
<feature type="domain" description="Smr" evidence="2">
    <location>
        <begin position="112"/>
        <end position="208"/>
    </location>
</feature>
<sequence>MASGRRRRGQLSEEDRALWDAVKKTVKPLRDERVVERTARALEDEVSAPKAPADGAAKRTAKTAAALKPGRNPPPKKAAPPEKTYHPPAPPTLDRRTRQRIARGNIPIDGRLDLHGMTQREAHTRLRAFLSAAQMEGRRHVLVITGKGGNGGAWAAADRYGHDFSERGVLRRVVPHWLSMPEFRHYVSSFEEAHIAHGGAGAFYVRIKKRRP</sequence>
<comment type="caution">
    <text evidence="3">The sequence shown here is derived from an EMBL/GenBank/DDBJ whole genome shotgun (WGS) entry which is preliminary data.</text>
</comment>
<dbReference type="RefSeq" id="WP_111433226.1">
    <property type="nucleotide sequence ID" value="NZ_JACIGG010000014.1"/>
</dbReference>
<evidence type="ECO:0000256" key="1">
    <source>
        <dbReference type="SAM" id="MobiDB-lite"/>
    </source>
</evidence>
<gene>
    <name evidence="3" type="ORF">CH339_05205</name>
</gene>
<dbReference type="PROSITE" id="PS50828">
    <property type="entry name" value="SMR"/>
    <property type="match status" value="1"/>
</dbReference>
<proteinExistence type="predicted"/>
<dbReference type="InterPro" id="IPR036063">
    <property type="entry name" value="Smr_dom_sf"/>
</dbReference>
<evidence type="ECO:0000313" key="3">
    <source>
        <dbReference type="EMBL" id="RAI28800.1"/>
    </source>
</evidence>
<dbReference type="AlphaFoldDB" id="A0A327JQP9"/>
<keyword evidence="4" id="KW-1185">Reference proteome</keyword>
<dbReference type="Proteomes" id="UP000249299">
    <property type="component" value="Unassembled WGS sequence"/>
</dbReference>
<dbReference type="PANTHER" id="PTHR35562:SF2">
    <property type="entry name" value="DNA ENDONUCLEASE SMRA-RELATED"/>
    <property type="match status" value="1"/>
</dbReference>
<dbReference type="PANTHER" id="PTHR35562">
    <property type="entry name" value="DNA ENDONUCLEASE SMRA-RELATED"/>
    <property type="match status" value="1"/>
</dbReference>
<dbReference type="OrthoDB" id="7165597at2"/>
<evidence type="ECO:0000313" key="4">
    <source>
        <dbReference type="Proteomes" id="UP000249299"/>
    </source>
</evidence>
<dbReference type="EMBL" id="NPEV01000007">
    <property type="protein sequence ID" value="RAI28800.1"/>
    <property type="molecule type" value="Genomic_DNA"/>
</dbReference>